<dbReference type="InterPro" id="IPR035895">
    <property type="entry name" value="HPr-like_sf"/>
</dbReference>
<dbReference type="Proteomes" id="UP000189933">
    <property type="component" value="Unassembled WGS sequence"/>
</dbReference>
<keyword evidence="8" id="KW-1185">Reference proteome</keyword>
<organism evidence="7 8">
    <name type="scientific">Carboxydocella sporoproducens DSM 16521</name>
    <dbReference type="NCBI Taxonomy" id="1121270"/>
    <lineage>
        <taxon>Bacteria</taxon>
        <taxon>Bacillati</taxon>
        <taxon>Bacillota</taxon>
        <taxon>Clostridia</taxon>
        <taxon>Eubacteriales</taxon>
        <taxon>Clostridiales Family XVI. Incertae Sedis</taxon>
        <taxon>Carboxydocella</taxon>
    </lineage>
</organism>
<keyword evidence="4" id="KW-0963">Cytoplasm</keyword>
<sequence length="87" mass="9234">MAKVTVEITNEMGLHARPAALFVQTASRFKSQIKVSKDNHEVDGKSILGLMTLAAKKGSYLTIEAQGEDEEAAVETLAQLVAGGFNG</sequence>
<evidence type="ECO:0000256" key="3">
    <source>
        <dbReference type="ARBA" id="ARBA00020422"/>
    </source>
</evidence>
<evidence type="ECO:0000256" key="4">
    <source>
        <dbReference type="ARBA" id="ARBA00022490"/>
    </source>
</evidence>
<dbReference type="EMBL" id="FUXM01000026">
    <property type="protein sequence ID" value="SKA12268.1"/>
    <property type="molecule type" value="Genomic_DNA"/>
</dbReference>
<dbReference type="PROSITE" id="PS51350">
    <property type="entry name" value="PTS_HPR_DOM"/>
    <property type="match status" value="1"/>
</dbReference>
<reference evidence="8" key="1">
    <citation type="submission" date="2017-02" db="EMBL/GenBank/DDBJ databases">
        <authorList>
            <person name="Varghese N."/>
            <person name="Submissions S."/>
        </authorList>
    </citation>
    <scope>NUCLEOTIDE SEQUENCE [LARGE SCALE GENOMIC DNA]</scope>
    <source>
        <strain evidence="8">DSM 16521</strain>
    </source>
</reference>
<dbReference type="OrthoDB" id="9809047at2"/>
<evidence type="ECO:0000313" key="7">
    <source>
        <dbReference type="EMBL" id="SKA12268.1"/>
    </source>
</evidence>
<dbReference type="InterPro" id="IPR000032">
    <property type="entry name" value="HPr-like"/>
</dbReference>
<comment type="subcellular location">
    <subcellularLocation>
        <location evidence="2">Cytoplasm</location>
    </subcellularLocation>
</comment>
<evidence type="ECO:0000256" key="2">
    <source>
        <dbReference type="ARBA" id="ARBA00004496"/>
    </source>
</evidence>
<proteinExistence type="predicted"/>
<protein>
    <recommendedName>
        <fullName evidence="3">Phosphocarrier protein HPr</fullName>
    </recommendedName>
</protein>
<dbReference type="InterPro" id="IPR050399">
    <property type="entry name" value="HPr"/>
</dbReference>
<name>A0A1T4R9B7_9FIRM</name>
<dbReference type="PANTHER" id="PTHR33705:SF2">
    <property type="entry name" value="PHOSPHOCARRIER PROTEIN NPR"/>
    <property type="match status" value="1"/>
</dbReference>
<dbReference type="RefSeq" id="WP_078666013.1">
    <property type="nucleotide sequence ID" value="NZ_FUXM01000026.1"/>
</dbReference>
<dbReference type="PRINTS" id="PR00107">
    <property type="entry name" value="PHOSPHOCPHPR"/>
</dbReference>
<evidence type="ECO:0000313" key="8">
    <source>
        <dbReference type="Proteomes" id="UP000189933"/>
    </source>
</evidence>
<dbReference type="PROSITE" id="PS00369">
    <property type="entry name" value="PTS_HPR_HIS"/>
    <property type="match status" value="1"/>
</dbReference>
<dbReference type="SUPFAM" id="SSF55594">
    <property type="entry name" value="HPr-like"/>
    <property type="match status" value="1"/>
</dbReference>
<evidence type="ECO:0000259" key="6">
    <source>
        <dbReference type="PROSITE" id="PS51350"/>
    </source>
</evidence>
<comment type="function">
    <text evidence="1">General (non sugar-specific) component of the phosphoenolpyruvate-dependent sugar phosphotransferase system (sugar PTS). This major carbohydrate active-transport system catalyzes the phosphorylation of incoming sugar substrates concomitantly with their translocation across the cell membrane. The phosphoryl group from phosphoenolpyruvate (PEP) is transferred to the phosphoryl carrier protein HPr by enzyme I. Phospho-HPr then transfers it to the PTS EIIA domain.</text>
</comment>
<dbReference type="AlphaFoldDB" id="A0A1T4R9B7"/>
<dbReference type="Gene3D" id="3.30.1340.10">
    <property type="entry name" value="HPr-like"/>
    <property type="match status" value="1"/>
</dbReference>
<dbReference type="NCBIfam" id="TIGR01003">
    <property type="entry name" value="PTS_HPr_family"/>
    <property type="match status" value="1"/>
</dbReference>
<dbReference type="GO" id="GO:0009401">
    <property type="term" value="P:phosphoenolpyruvate-dependent sugar phosphotransferase system"/>
    <property type="evidence" value="ECO:0007669"/>
    <property type="project" value="UniProtKB-KW"/>
</dbReference>
<dbReference type="Pfam" id="PF00381">
    <property type="entry name" value="PTS-HPr"/>
    <property type="match status" value="1"/>
</dbReference>
<feature type="domain" description="HPr" evidence="6">
    <location>
        <begin position="1"/>
        <end position="87"/>
    </location>
</feature>
<keyword evidence="5" id="KW-0598">Phosphotransferase system</keyword>
<dbReference type="InterPro" id="IPR001020">
    <property type="entry name" value="PTS_HPr_His_P_site"/>
</dbReference>
<evidence type="ECO:0000256" key="5">
    <source>
        <dbReference type="ARBA" id="ARBA00022683"/>
    </source>
</evidence>
<dbReference type="GO" id="GO:0005737">
    <property type="term" value="C:cytoplasm"/>
    <property type="evidence" value="ECO:0007669"/>
    <property type="project" value="UniProtKB-SubCell"/>
</dbReference>
<accession>A0A1T4R9B7</accession>
<evidence type="ECO:0000256" key="1">
    <source>
        <dbReference type="ARBA" id="ARBA00003681"/>
    </source>
</evidence>
<dbReference type="PANTHER" id="PTHR33705">
    <property type="entry name" value="PHOSPHOCARRIER PROTEIN HPR"/>
    <property type="match status" value="1"/>
</dbReference>
<dbReference type="CDD" id="cd00367">
    <property type="entry name" value="PTS-HPr_like"/>
    <property type="match status" value="1"/>
</dbReference>
<gene>
    <name evidence="7" type="ORF">SAMN02745885_01981</name>
</gene>